<evidence type="ECO:0000256" key="1">
    <source>
        <dbReference type="ARBA" id="ARBA00004123"/>
    </source>
</evidence>
<dbReference type="CDD" id="cd00024">
    <property type="entry name" value="CD_CSD"/>
    <property type="match status" value="1"/>
</dbReference>
<dbReference type="Pfam" id="PF00385">
    <property type="entry name" value="Chromo"/>
    <property type="match status" value="1"/>
</dbReference>
<evidence type="ECO:0000256" key="2">
    <source>
        <dbReference type="ARBA" id="ARBA00023242"/>
    </source>
</evidence>
<organism evidence="4 5">
    <name type="scientific">Peronospora matthiolae</name>
    <dbReference type="NCBI Taxonomy" id="2874970"/>
    <lineage>
        <taxon>Eukaryota</taxon>
        <taxon>Sar</taxon>
        <taxon>Stramenopiles</taxon>
        <taxon>Oomycota</taxon>
        <taxon>Peronosporomycetes</taxon>
        <taxon>Peronosporales</taxon>
        <taxon>Peronosporaceae</taxon>
        <taxon>Peronospora</taxon>
    </lineage>
</organism>
<dbReference type="InterPro" id="IPR000953">
    <property type="entry name" value="Chromo/chromo_shadow_dom"/>
</dbReference>
<dbReference type="PROSITE" id="PS50013">
    <property type="entry name" value="CHROMO_2"/>
    <property type="match status" value="1"/>
</dbReference>
<feature type="domain" description="Chromo" evidence="3">
    <location>
        <begin position="89"/>
        <end position="143"/>
    </location>
</feature>
<dbReference type="GO" id="GO:0005634">
    <property type="term" value="C:nucleus"/>
    <property type="evidence" value="ECO:0007669"/>
    <property type="project" value="UniProtKB-SubCell"/>
</dbReference>
<name>A0AAV1TSN5_9STRA</name>
<evidence type="ECO:0000313" key="4">
    <source>
        <dbReference type="EMBL" id="CAK7925416.1"/>
    </source>
</evidence>
<dbReference type="Gene3D" id="2.40.50.40">
    <property type="match status" value="1"/>
</dbReference>
<protein>
    <recommendedName>
        <fullName evidence="3">Chromo domain-containing protein</fullName>
    </recommendedName>
</protein>
<keyword evidence="2" id="KW-0539">Nucleus</keyword>
<proteinExistence type="predicted"/>
<dbReference type="Proteomes" id="UP001162060">
    <property type="component" value="Unassembled WGS sequence"/>
</dbReference>
<dbReference type="InterPro" id="IPR016197">
    <property type="entry name" value="Chromo-like_dom_sf"/>
</dbReference>
<dbReference type="InterPro" id="IPR023780">
    <property type="entry name" value="Chromo_domain"/>
</dbReference>
<dbReference type="SMART" id="SM00298">
    <property type="entry name" value="CHROMO"/>
    <property type="match status" value="1"/>
</dbReference>
<accession>A0AAV1TSN5</accession>
<dbReference type="PROSITE" id="PS00598">
    <property type="entry name" value="CHROMO_1"/>
    <property type="match status" value="1"/>
</dbReference>
<reference evidence="4" key="1">
    <citation type="submission" date="2024-01" db="EMBL/GenBank/DDBJ databases">
        <authorList>
            <person name="Webb A."/>
        </authorList>
    </citation>
    <scope>NUCLEOTIDE SEQUENCE</scope>
    <source>
        <strain evidence="4">Pm1</strain>
    </source>
</reference>
<evidence type="ECO:0000313" key="5">
    <source>
        <dbReference type="Proteomes" id="UP001162060"/>
    </source>
</evidence>
<dbReference type="InterPro" id="IPR023779">
    <property type="entry name" value="Chromodomain_CS"/>
</dbReference>
<evidence type="ECO:0000259" key="3">
    <source>
        <dbReference type="PROSITE" id="PS50013"/>
    </source>
</evidence>
<dbReference type="EMBL" id="CAKLBY020000086">
    <property type="protein sequence ID" value="CAK7925416.1"/>
    <property type="molecule type" value="Genomic_DNA"/>
</dbReference>
<dbReference type="AlphaFoldDB" id="A0AAV1TSN5"/>
<dbReference type="SUPFAM" id="SSF54160">
    <property type="entry name" value="Chromo domain-like"/>
    <property type="match status" value="1"/>
</dbReference>
<comment type="subcellular location">
    <subcellularLocation>
        <location evidence="1">Nucleus</location>
    </subcellularLocation>
</comment>
<sequence>MRLRSSLRVSKNLAFQVSHPFEQLAVRLSKSHSLFTQLAQLDQGQLLLHAMHQQLCSPSYQHRPGQPGCQHYHREGRPPLVDEKCQKRWFLERLLSHETTHIVATPSARKYRVRWLGFPPEQDTWEPRSSLLRDVPNVLREYESVHTLCSDLFDELSVLAVSENKTNDYCVVVKRHHD</sequence>
<comment type="caution">
    <text evidence="4">The sequence shown here is derived from an EMBL/GenBank/DDBJ whole genome shotgun (WGS) entry which is preliminary data.</text>
</comment>
<gene>
    <name evidence="4" type="ORF">PM001_LOCUS10566</name>
</gene>